<dbReference type="FunCoup" id="A0A5N4ACQ1">
    <property type="interactions" value="289"/>
</dbReference>
<dbReference type="InParanoid" id="A0A5N4ACQ1"/>
<dbReference type="GO" id="GO:0015020">
    <property type="term" value="F:glucuronosyltransferase activity"/>
    <property type="evidence" value="ECO:0007669"/>
    <property type="project" value="UniProtKB-EC"/>
</dbReference>
<feature type="transmembrane region" description="Helical" evidence="5">
    <location>
        <begin position="467"/>
        <end position="490"/>
    </location>
</feature>
<keyword evidence="5" id="KW-1133">Transmembrane helix</keyword>
<keyword evidence="7" id="KW-1185">Reference proteome</keyword>
<keyword evidence="5" id="KW-0732">Signal</keyword>
<feature type="signal peptide" evidence="5">
    <location>
        <begin position="1"/>
        <end position="19"/>
    </location>
</feature>
<dbReference type="SUPFAM" id="SSF53756">
    <property type="entry name" value="UDP-Glycosyltransferase/glycogen phosphorylase"/>
    <property type="match status" value="1"/>
</dbReference>
<dbReference type="FunFam" id="3.40.50.2000:FF:000050">
    <property type="entry name" value="UDP-glucuronosyltransferase"/>
    <property type="match status" value="1"/>
</dbReference>
<keyword evidence="2 4" id="KW-0328">Glycosyltransferase</keyword>
<evidence type="ECO:0000256" key="2">
    <source>
        <dbReference type="ARBA" id="ARBA00022676"/>
    </source>
</evidence>
<evidence type="ECO:0000256" key="3">
    <source>
        <dbReference type="ARBA" id="ARBA00022679"/>
    </source>
</evidence>
<comment type="caution">
    <text evidence="6">The sequence shown here is derived from an EMBL/GenBank/DDBJ whole genome shotgun (WGS) entry which is preliminary data.</text>
</comment>
<comment type="similarity">
    <text evidence="1 4">Belongs to the UDP-glycosyltransferase family.</text>
</comment>
<keyword evidence="3 4" id="KW-0808">Transferase</keyword>
<feature type="chain" id="PRO_5024469029" description="UDP-glucuronosyltransferase" evidence="5">
    <location>
        <begin position="20"/>
        <end position="507"/>
    </location>
</feature>
<comment type="subcellular location">
    <subcellularLocation>
        <location evidence="5">Membrane</location>
        <topology evidence="5">Single-pass membrane protein</topology>
    </subcellularLocation>
</comment>
<evidence type="ECO:0000313" key="7">
    <source>
        <dbReference type="Proteomes" id="UP000327044"/>
    </source>
</evidence>
<dbReference type="Pfam" id="PF00201">
    <property type="entry name" value="UDPGT"/>
    <property type="match status" value="1"/>
</dbReference>
<accession>A0A5N4ACQ1</accession>
<evidence type="ECO:0000256" key="4">
    <source>
        <dbReference type="RuleBase" id="RU003718"/>
    </source>
</evidence>
<dbReference type="InterPro" id="IPR050271">
    <property type="entry name" value="UDP-glycosyltransferase"/>
</dbReference>
<evidence type="ECO:0000256" key="5">
    <source>
        <dbReference type="RuleBase" id="RU362059"/>
    </source>
</evidence>
<dbReference type="InterPro" id="IPR002213">
    <property type="entry name" value="UDP_glucos_trans"/>
</dbReference>
<name>A0A5N4ACQ1_PHOPY</name>
<sequence>MNVHLTTLLFLYVDFHIEAAQILGVFPFPAHSHFQLGDRIVKELVSRGHNVTVISPYKEKLPIQNFNQVIVDNVFEKAAEMKKGLLGHTGYNFLRRITFLDNLGLTYTELALNSTNVKNFLKERNHFDLVIIQHFKSDAYNGFCHRYKAPCIAVSPLPVPSWFSNKVGLSAPSSYVPQLTVSYGSKMDFVQRSFNSFVSLLEEISHRFYLYPAHNRLLQTYFPGAPHLDDLYQNTSLILYNGHVSVSEVCPNMPNTIDIAGYHVATPKGLPDDLKKCLDNATDGAIYFSMGSNLKSSNFPSDLRNTMLDAFAQLKQKVLWKFEDDLVDQPDNVLIRPWFPQQEILAHPNVILFITHGGLLSTIESVYFGKPILGLPVFSDQGLNSARAEDAGYGRFIPFGKVSGENFREILNEMIQNPRYMSNAKARSRIMHDQPLPPMERAIFWIEYVLRHRGAPHLKSPALSLNWFQYFLLDAILAFAVCCWLTVFALRRLLQHFNFTTKKLEES</sequence>
<reference evidence="6 7" key="1">
    <citation type="journal article" date="2018" name="Elife">
        <title>Firefly genomes illuminate parallel origins of bioluminescence in beetles.</title>
        <authorList>
            <person name="Fallon T.R."/>
            <person name="Lower S.E."/>
            <person name="Chang C.H."/>
            <person name="Bessho-Uehara M."/>
            <person name="Martin G.J."/>
            <person name="Bewick A.J."/>
            <person name="Behringer M."/>
            <person name="Debat H.J."/>
            <person name="Wong I."/>
            <person name="Day J.C."/>
            <person name="Suvorov A."/>
            <person name="Silva C.J."/>
            <person name="Stanger-Hall K.F."/>
            <person name="Hall D.W."/>
            <person name="Schmitz R.J."/>
            <person name="Nelson D.R."/>
            <person name="Lewis S.M."/>
            <person name="Shigenobu S."/>
            <person name="Bybee S.M."/>
            <person name="Larracuente A.M."/>
            <person name="Oba Y."/>
            <person name="Weng J.K."/>
        </authorList>
    </citation>
    <scope>NUCLEOTIDE SEQUENCE [LARGE SCALE GENOMIC DNA]</scope>
    <source>
        <strain evidence="6">1611_PpyrPB1</strain>
        <tissue evidence="6">Whole body</tissue>
    </source>
</reference>
<dbReference type="GO" id="GO:0016020">
    <property type="term" value="C:membrane"/>
    <property type="evidence" value="ECO:0007669"/>
    <property type="project" value="UniProtKB-SubCell"/>
</dbReference>
<dbReference type="EC" id="2.4.1.17" evidence="5"/>
<dbReference type="OrthoDB" id="5835829at2759"/>
<dbReference type="CDD" id="cd03784">
    <property type="entry name" value="GT1_Gtf-like"/>
    <property type="match status" value="1"/>
</dbReference>
<dbReference type="Proteomes" id="UP000327044">
    <property type="component" value="Unassembled WGS sequence"/>
</dbReference>
<dbReference type="InterPro" id="IPR035595">
    <property type="entry name" value="UDP_glycos_trans_CS"/>
</dbReference>
<gene>
    <name evidence="6" type="ORF">PPYR_11935</name>
</gene>
<proteinExistence type="inferred from homology"/>
<dbReference type="PANTHER" id="PTHR48043">
    <property type="entry name" value="EG:EG0003.4 PROTEIN-RELATED"/>
    <property type="match status" value="1"/>
</dbReference>
<comment type="catalytic activity">
    <reaction evidence="5">
        <text>glucuronate acceptor + UDP-alpha-D-glucuronate = acceptor beta-D-glucuronoside + UDP + H(+)</text>
        <dbReference type="Rhea" id="RHEA:21032"/>
        <dbReference type="ChEBI" id="CHEBI:15378"/>
        <dbReference type="ChEBI" id="CHEBI:58052"/>
        <dbReference type="ChEBI" id="CHEBI:58223"/>
        <dbReference type="ChEBI" id="CHEBI:132367"/>
        <dbReference type="ChEBI" id="CHEBI:132368"/>
        <dbReference type="EC" id="2.4.1.17"/>
    </reaction>
</comment>
<protein>
    <recommendedName>
        <fullName evidence="5">UDP-glucuronosyltransferase</fullName>
        <ecNumber evidence="5">2.4.1.17</ecNumber>
    </recommendedName>
</protein>
<dbReference type="AlphaFoldDB" id="A0A5N4ACQ1"/>
<dbReference type="PROSITE" id="PS00375">
    <property type="entry name" value="UDPGT"/>
    <property type="match status" value="1"/>
</dbReference>
<organism evidence="6 7">
    <name type="scientific">Photinus pyralis</name>
    <name type="common">Common eastern firefly</name>
    <name type="synonym">Lampyris pyralis</name>
    <dbReference type="NCBI Taxonomy" id="7054"/>
    <lineage>
        <taxon>Eukaryota</taxon>
        <taxon>Metazoa</taxon>
        <taxon>Ecdysozoa</taxon>
        <taxon>Arthropoda</taxon>
        <taxon>Hexapoda</taxon>
        <taxon>Insecta</taxon>
        <taxon>Pterygota</taxon>
        <taxon>Neoptera</taxon>
        <taxon>Endopterygota</taxon>
        <taxon>Coleoptera</taxon>
        <taxon>Polyphaga</taxon>
        <taxon>Elateriformia</taxon>
        <taxon>Elateroidea</taxon>
        <taxon>Lampyridae</taxon>
        <taxon>Lampyrinae</taxon>
        <taxon>Photinus</taxon>
    </lineage>
</organism>
<evidence type="ECO:0000313" key="6">
    <source>
        <dbReference type="EMBL" id="KAB0795096.1"/>
    </source>
</evidence>
<evidence type="ECO:0000256" key="1">
    <source>
        <dbReference type="ARBA" id="ARBA00009995"/>
    </source>
</evidence>
<keyword evidence="5" id="KW-0812">Transmembrane</keyword>
<dbReference type="Gene3D" id="3.40.50.2000">
    <property type="entry name" value="Glycogen Phosphorylase B"/>
    <property type="match status" value="2"/>
</dbReference>
<keyword evidence="5" id="KW-0472">Membrane</keyword>
<dbReference type="EMBL" id="VVIM01000008">
    <property type="protein sequence ID" value="KAB0795096.1"/>
    <property type="molecule type" value="Genomic_DNA"/>
</dbReference>
<dbReference type="PANTHER" id="PTHR48043:SF159">
    <property type="entry name" value="EG:EG0003.4 PROTEIN-RELATED"/>
    <property type="match status" value="1"/>
</dbReference>